<dbReference type="AlphaFoldDB" id="A0A9X6STI1"/>
<comment type="caution">
    <text evidence="3">The sequence shown here is derived from an EMBL/GenBank/DDBJ whole genome shotgun (WGS) entry which is preliminary data.</text>
</comment>
<reference evidence="3 4" key="1">
    <citation type="submission" date="2017-09" db="EMBL/GenBank/DDBJ databases">
        <title>Large-scale bioinformatics analysis of Bacillus genomes uncovers conserved roles of natural products in bacterial physiology.</title>
        <authorList>
            <consortium name="Agbiome Team Llc"/>
            <person name="Bleich R.M."/>
            <person name="Grubbs K.J."/>
            <person name="Santa Maria K.C."/>
            <person name="Allen S.E."/>
            <person name="Farag S."/>
            <person name="Shank E.A."/>
            <person name="Bowers A."/>
        </authorList>
    </citation>
    <scope>NUCLEOTIDE SEQUENCE [LARGE SCALE GENOMIC DNA]</scope>
    <source>
        <strain evidence="3 4">AFS092789</strain>
    </source>
</reference>
<feature type="compositionally biased region" description="Pro residues" evidence="1">
    <location>
        <begin position="161"/>
        <end position="172"/>
    </location>
</feature>
<dbReference type="InterPro" id="IPR023346">
    <property type="entry name" value="Lysozyme-like_dom_sf"/>
</dbReference>
<gene>
    <name evidence="3" type="ORF">CON36_31240</name>
</gene>
<sequence length="332" mass="37223">MKGSFLFEGVETLVNNSEAEIEKHKEVIFIINAISGNRISSMPAIDIDKDYAQIKKELSATEDFERVLYQQNANSPHKVFKDAEEEIKNAMNNTSNIPSQNHIDFGTKITPESAYKKYGEGNETSITKQNEKKESPIEVTPPKTETVQKPAEETQIEKPAPEPVPEPTPISPKPEEVNPSVNDYYKNGHAKVTGDVERYRSIVEREASKYGLQDYTDVLLSLIMQESSGTLADVMQSSESAGLKPGAITDPEKSIVQGLKHFSSVFKSAEGDIPLTLQSYNFGGNFIRWLKKNGLEGYSPENAQAYSKWLKQNFGMTGDPKYVQHVLRYYEK</sequence>
<organism evidence="3 4">
    <name type="scientific">Bacillus cereus</name>
    <dbReference type="NCBI Taxonomy" id="1396"/>
    <lineage>
        <taxon>Bacteria</taxon>
        <taxon>Bacillati</taxon>
        <taxon>Bacillota</taxon>
        <taxon>Bacilli</taxon>
        <taxon>Bacillales</taxon>
        <taxon>Bacillaceae</taxon>
        <taxon>Bacillus</taxon>
        <taxon>Bacillus cereus group</taxon>
    </lineage>
</organism>
<dbReference type="Pfam" id="PF13702">
    <property type="entry name" value="Lysozyme_like"/>
    <property type="match status" value="1"/>
</dbReference>
<feature type="domain" description="CwlT-like lysozyme" evidence="2">
    <location>
        <begin position="195"/>
        <end position="317"/>
    </location>
</feature>
<feature type="region of interest" description="Disordered" evidence="1">
    <location>
        <begin position="123"/>
        <end position="179"/>
    </location>
</feature>
<evidence type="ECO:0000259" key="2">
    <source>
        <dbReference type="Pfam" id="PF13702"/>
    </source>
</evidence>
<dbReference type="RefSeq" id="WP_098006448.1">
    <property type="nucleotide sequence ID" value="NZ_NVMX01000092.1"/>
</dbReference>
<accession>A0A9X6STI1</accession>
<dbReference type="SUPFAM" id="SSF53955">
    <property type="entry name" value="Lysozyme-like"/>
    <property type="match status" value="1"/>
</dbReference>
<dbReference type="InterPro" id="IPR047194">
    <property type="entry name" value="CwlT-like_lysozyme"/>
</dbReference>
<dbReference type="Proteomes" id="UP000219922">
    <property type="component" value="Unassembled WGS sequence"/>
</dbReference>
<evidence type="ECO:0000256" key="1">
    <source>
        <dbReference type="SAM" id="MobiDB-lite"/>
    </source>
</evidence>
<dbReference type="EMBL" id="NVMX01000092">
    <property type="protein sequence ID" value="PDZ94919.1"/>
    <property type="molecule type" value="Genomic_DNA"/>
</dbReference>
<feature type="compositionally biased region" description="Basic and acidic residues" evidence="1">
    <location>
        <begin position="150"/>
        <end position="160"/>
    </location>
</feature>
<proteinExistence type="predicted"/>
<dbReference type="Gene3D" id="1.10.530.10">
    <property type="match status" value="1"/>
</dbReference>
<evidence type="ECO:0000313" key="4">
    <source>
        <dbReference type="Proteomes" id="UP000219922"/>
    </source>
</evidence>
<dbReference type="CDD" id="cd16891">
    <property type="entry name" value="CwlT-like"/>
    <property type="match status" value="1"/>
</dbReference>
<protein>
    <recommendedName>
        <fullName evidence="2">CwlT-like lysozyme domain-containing protein</fullName>
    </recommendedName>
</protein>
<name>A0A9X6STI1_BACCE</name>
<evidence type="ECO:0000313" key="3">
    <source>
        <dbReference type="EMBL" id="PDZ94919.1"/>
    </source>
</evidence>